<dbReference type="Pfam" id="PF04095">
    <property type="entry name" value="NAPRTase"/>
    <property type="match status" value="1"/>
</dbReference>
<dbReference type="InterPro" id="IPR041525">
    <property type="entry name" value="N/Namide_PRibTrfase"/>
</dbReference>
<evidence type="ECO:0000313" key="13">
    <source>
        <dbReference type="Proteomes" id="UP000186438"/>
    </source>
</evidence>
<dbReference type="InterPro" id="IPR036068">
    <property type="entry name" value="Nicotinate_pribotase-like_C"/>
</dbReference>
<comment type="similarity">
    <text evidence="2 9">Belongs to the NAPRTase family.</text>
</comment>
<dbReference type="InterPro" id="IPR006405">
    <property type="entry name" value="Nic_PRibTrfase_pncB"/>
</dbReference>
<keyword evidence="12" id="KW-0328">Glycosyltransferase</keyword>
<proteinExistence type="inferred from homology"/>
<dbReference type="Proteomes" id="UP000186438">
    <property type="component" value="Unassembled WGS sequence"/>
</dbReference>
<keyword evidence="5 9" id="KW-0436">Ligase</keyword>
<dbReference type="RefSeq" id="WP_073875108.1">
    <property type="nucleotide sequence ID" value="NZ_MPNT01000010.1"/>
</dbReference>
<evidence type="ECO:0000256" key="6">
    <source>
        <dbReference type="ARBA" id="ARBA00022642"/>
    </source>
</evidence>
<dbReference type="Gene3D" id="3.20.140.10">
    <property type="entry name" value="nicotinate phosphoribosyltransferase"/>
    <property type="match status" value="1"/>
</dbReference>
<feature type="domain" description="Nicotinate phosphoribosyltransferase N-terminal" evidence="11">
    <location>
        <begin position="9"/>
        <end position="131"/>
    </location>
</feature>
<evidence type="ECO:0000256" key="9">
    <source>
        <dbReference type="RuleBase" id="RU365100"/>
    </source>
</evidence>
<dbReference type="SUPFAM" id="SSF51690">
    <property type="entry name" value="Nicotinate/Quinolinate PRTase C-terminal domain-like"/>
    <property type="match status" value="1"/>
</dbReference>
<reference evidence="12 13" key="1">
    <citation type="submission" date="2016-11" db="EMBL/GenBank/DDBJ databases">
        <title>Genome sequences of unsequenced Mycobacteria.</title>
        <authorList>
            <person name="Greninger A.L."/>
            <person name="Fang F."/>
            <person name="Jerome K.R."/>
        </authorList>
    </citation>
    <scope>NUCLEOTIDE SEQUENCE [LARGE SCALE GENOMIC DNA]</scope>
    <source>
        <strain evidence="12 13">M11</strain>
    </source>
</reference>
<dbReference type="EC" id="6.3.4.21" evidence="3 9"/>
<dbReference type="SUPFAM" id="SSF54675">
    <property type="entry name" value="Nicotinate/Quinolinate PRTase N-terminal domain-like"/>
    <property type="match status" value="1"/>
</dbReference>
<dbReference type="GO" id="GO:0034355">
    <property type="term" value="P:NAD+ biosynthetic process via the salvage pathway"/>
    <property type="evidence" value="ECO:0007669"/>
    <property type="project" value="TreeGrafter"/>
</dbReference>
<dbReference type="GO" id="GO:0016757">
    <property type="term" value="F:glycosyltransferase activity"/>
    <property type="evidence" value="ECO:0007669"/>
    <property type="project" value="UniProtKB-KW"/>
</dbReference>
<evidence type="ECO:0000259" key="11">
    <source>
        <dbReference type="Pfam" id="PF17767"/>
    </source>
</evidence>
<evidence type="ECO:0000259" key="10">
    <source>
        <dbReference type="Pfam" id="PF04095"/>
    </source>
</evidence>
<keyword evidence="4" id="KW-0597">Phosphoprotein</keyword>
<evidence type="ECO:0000256" key="1">
    <source>
        <dbReference type="ARBA" id="ARBA00004952"/>
    </source>
</evidence>
<feature type="domain" description="Nicotinate/nicotinamide phosphoribosyltransferase" evidence="10">
    <location>
        <begin position="153"/>
        <end position="352"/>
    </location>
</feature>
<dbReference type="Gene3D" id="3.20.20.70">
    <property type="entry name" value="Aldolase class I"/>
    <property type="match status" value="1"/>
</dbReference>
<dbReference type="AlphaFoldDB" id="A0A1Q4HUV9"/>
<evidence type="ECO:0000256" key="2">
    <source>
        <dbReference type="ARBA" id="ARBA00010897"/>
    </source>
</evidence>
<evidence type="ECO:0000256" key="8">
    <source>
        <dbReference type="ARBA" id="ARBA00048668"/>
    </source>
</evidence>
<dbReference type="OrthoDB" id="9770610at2"/>
<dbReference type="PIRSF" id="PIRSF000484">
    <property type="entry name" value="NAPRT"/>
    <property type="match status" value="1"/>
</dbReference>
<evidence type="ECO:0000256" key="4">
    <source>
        <dbReference type="ARBA" id="ARBA00022553"/>
    </source>
</evidence>
<dbReference type="InterPro" id="IPR040727">
    <property type="entry name" value="NAPRTase_N"/>
</dbReference>
<evidence type="ECO:0000256" key="7">
    <source>
        <dbReference type="ARBA" id="ARBA00022679"/>
    </source>
</evidence>
<comment type="pathway">
    <text evidence="1 9">Cofactor biosynthesis; NAD(+) biosynthesis; nicotinate D-ribonucleotide from nicotinate: step 1/1.</text>
</comment>
<dbReference type="GO" id="GO:0005829">
    <property type="term" value="C:cytosol"/>
    <property type="evidence" value="ECO:0007669"/>
    <property type="project" value="TreeGrafter"/>
</dbReference>
<sequence>MNDPVVTGLLTDKYELTMLAAALRDGTAERTTTFELFARRLPEGRRYGVVCGTGRLLEALPQFGFGDEACESLAEFLDPDTLRYLRDFRFGGDIDGYAEGELYFPGSPVLSVTGTFAECVVLETLALSIFNHDTAVASAAARMVSAARDRPLIEMGSRRTHEHAAVAAARAAYIAGFAASSNLEARRRYGIPAEGTSAHAFTMLHASGEPAEVTELAAFRAQVDALGAGTTLLVDTYDVTTGVANAVAAAGESLGAVRIDSGELGVLTRQVRDQLDRLGATRTRIVVSGDLDEFSIAALGAEPVDSYGVGTSLVTGSGAPTANMVYKLVEVDGLPVQKRSSHKESRGGRKEALRLMRSSGTVTEEVVYPVCRPPTVTEPSRALTVPLVRGGDLVSKPNVAAARELVASGLRSLPWEGLNLSQGEPAIPTTQIPAARP</sequence>
<keyword evidence="13" id="KW-1185">Reference proteome</keyword>
<dbReference type="GO" id="GO:0004516">
    <property type="term" value="F:nicotinate phosphoribosyltransferase activity"/>
    <property type="evidence" value="ECO:0007669"/>
    <property type="project" value="UniProtKB-UniRule"/>
</dbReference>
<accession>A0A1Q4HUV9</accession>
<comment type="PTM">
    <text evidence="9">Transiently phosphorylated on a His residue during the reaction cycle. Phosphorylation strongly increases the affinity for substrates and increases the rate of nicotinate D-ribonucleotide production. Dephosphorylation regenerates the low-affinity form of the enzyme, leading to product release.</text>
</comment>
<organism evidence="12 13">
    <name type="scientific">Mycobacterium paraffinicum</name>
    <dbReference type="NCBI Taxonomy" id="53378"/>
    <lineage>
        <taxon>Bacteria</taxon>
        <taxon>Bacillati</taxon>
        <taxon>Actinomycetota</taxon>
        <taxon>Actinomycetes</taxon>
        <taxon>Mycobacteriales</taxon>
        <taxon>Mycobacteriaceae</taxon>
        <taxon>Mycobacterium</taxon>
    </lineage>
</organism>
<dbReference type="NCBIfam" id="TIGR01513">
    <property type="entry name" value="NAPRTase_put"/>
    <property type="match status" value="1"/>
</dbReference>
<dbReference type="PANTHER" id="PTHR11098:SF8">
    <property type="entry name" value="NICOTINATE PHOSPHORIBOSYLTRANSFERASE PNCB1"/>
    <property type="match status" value="1"/>
</dbReference>
<dbReference type="EMBL" id="MPNT01000010">
    <property type="protein sequence ID" value="OJZ73461.1"/>
    <property type="molecule type" value="Genomic_DNA"/>
</dbReference>
<comment type="caution">
    <text evidence="12">The sequence shown here is derived from an EMBL/GenBank/DDBJ whole genome shotgun (WGS) entry which is preliminary data.</text>
</comment>
<dbReference type="NCBIfam" id="NF006698">
    <property type="entry name" value="PRK09243.1-5"/>
    <property type="match status" value="1"/>
</dbReference>
<dbReference type="Pfam" id="PF17767">
    <property type="entry name" value="NAPRTase_N"/>
    <property type="match status" value="1"/>
</dbReference>
<dbReference type="STRING" id="53378.BRW65_12515"/>
<dbReference type="PANTHER" id="PTHR11098">
    <property type="entry name" value="NICOTINATE PHOSPHORIBOSYLTRANSFERASE"/>
    <property type="match status" value="1"/>
</dbReference>
<evidence type="ECO:0000313" key="12">
    <source>
        <dbReference type="EMBL" id="OJZ73461.1"/>
    </source>
</evidence>
<evidence type="ECO:0000256" key="5">
    <source>
        <dbReference type="ARBA" id="ARBA00022598"/>
    </source>
</evidence>
<dbReference type="InterPro" id="IPR013785">
    <property type="entry name" value="Aldolase_TIM"/>
</dbReference>
<protein>
    <recommendedName>
        <fullName evidence="3 9">Nicotinate phosphoribosyltransferase</fullName>
        <ecNumber evidence="3 9">6.3.4.21</ecNumber>
    </recommendedName>
</protein>
<keyword evidence="6 9" id="KW-0662">Pyridine nucleotide biosynthesis</keyword>
<gene>
    <name evidence="12" type="ORF">BRW65_12515</name>
</gene>
<dbReference type="InterPro" id="IPR007229">
    <property type="entry name" value="Nic_PRibTrfase-Fam"/>
</dbReference>
<name>A0A1Q4HUV9_9MYCO</name>
<keyword evidence="7 9" id="KW-0808">Transferase</keyword>
<evidence type="ECO:0000256" key="3">
    <source>
        <dbReference type="ARBA" id="ARBA00013236"/>
    </source>
</evidence>
<comment type="function">
    <text evidence="9">Catalyzes the first step in the biosynthesis of NAD from nicotinic acid, the ATP-dependent synthesis of beta-nicotinate D-ribonucleotide from nicotinate and 5-phospho-D-ribose 1-phosphate.</text>
</comment>
<dbReference type="UniPathway" id="UPA00253">
    <property type="reaction ID" value="UER00457"/>
</dbReference>
<comment type="catalytic activity">
    <reaction evidence="8 9">
        <text>5-phospho-alpha-D-ribose 1-diphosphate + nicotinate + ATP + H2O = nicotinate beta-D-ribonucleotide + ADP + phosphate + diphosphate</text>
        <dbReference type="Rhea" id="RHEA:36163"/>
        <dbReference type="ChEBI" id="CHEBI:15377"/>
        <dbReference type="ChEBI" id="CHEBI:30616"/>
        <dbReference type="ChEBI" id="CHEBI:32544"/>
        <dbReference type="ChEBI" id="CHEBI:33019"/>
        <dbReference type="ChEBI" id="CHEBI:43474"/>
        <dbReference type="ChEBI" id="CHEBI:57502"/>
        <dbReference type="ChEBI" id="CHEBI:58017"/>
        <dbReference type="ChEBI" id="CHEBI:456216"/>
        <dbReference type="EC" id="6.3.4.21"/>
    </reaction>
</comment>